<dbReference type="EMBL" id="CM042056">
    <property type="protein sequence ID" value="KAI3696579.1"/>
    <property type="molecule type" value="Genomic_DNA"/>
</dbReference>
<keyword evidence="2" id="KW-1185">Reference proteome</keyword>
<gene>
    <name evidence="1" type="ORF">L6452_28965</name>
</gene>
<comment type="caution">
    <text evidence="1">The sequence shown here is derived from an EMBL/GenBank/DDBJ whole genome shotgun (WGS) entry which is preliminary data.</text>
</comment>
<dbReference type="Proteomes" id="UP001055879">
    <property type="component" value="Linkage Group LG10"/>
</dbReference>
<sequence>MKPKPLLMLVVSSSTMITTVYILILIFFLLLGPATSVVLPKSDQDLIEFPLNLEFLEAEYFLYGALGCGLDHIQPNLTDGGPPPIGARKANLSPLIRDIITQFGYQEVGHIRAIKSTIPGFSRPLLNLSAQSFATVINNAFGKPLYPLFDPYANDINYLISSYIIPYVGLTGYVGANPNLQSPIAKMLVAGLLGVEAGQDAVLRCLLYERATQIVSPYGITVSDFTNKISELRNKLGRAGLKDEGLIVPPYLGAEGKIEGNILSGDTNSLSYGRTPEEILRIVYGSGKEQVPGGFYPHGANGTIARKYLKLGRNLQE</sequence>
<proteinExistence type="predicted"/>
<accession>A0ACB8ZGX6</accession>
<name>A0ACB8ZGX6_ARCLA</name>
<reference evidence="1 2" key="2">
    <citation type="journal article" date="2022" name="Mol. Ecol. Resour.">
        <title>The genomes of chicory, endive, great burdock and yacon provide insights into Asteraceae paleo-polyploidization history and plant inulin production.</title>
        <authorList>
            <person name="Fan W."/>
            <person name="Wang S."/>
            <person name="Wang H."/>
            <person name="Wang A."/>
            <person name="Jiang F."/>
            <person name="Liu H."/>
            <person name="Zhao H."/>
            <person name="Xu D."/>
            <person name="Zhang Y."/>
        </authorList>
    </citation>
    <scope>NUCLEOTIDE SEQUENCE [LARGE SCALE GENOMIC DNA]</scope>
    <source>
        <strain evidence="2">cv. Niubang</strain>
    </source>
</reference>
<organism evidence="1 2">
    <name type="scientific">Arctium lappa</name>
    <name type="common">Greater burdock</name>
    <name type="synonym">Lappa major</name>
    <dbReference type="NCBI Taxonomy" id="4217"/>
    <lineage>
        <taxon>Eukaryota</taxon>
        <taxon>Viridiplantae</taxon>
        <taxon>Streptophyta</taxon>
        <taxon>Embryophyta</taxon>
        <taxon>Tracheophyta</taxon>
        <taxon>Spermatophyta</taxon>
        <taxon>Magnoliopsida</taxon>
        <taxon>eudicotyledons</taxon>
        <taxon>Gunneridae</taxon>
        <taxon>Pentapetalae</taxon>
        <taxon>asterids</taxon>
        <taxon>campanulids</taxon>
        <taxon>Asterales</taxon>
        <taxon>Asteraceae</taxon>
        <taxon>Carduoideae</taxon>
        <taxon>Cardueae</taxon>
        <taxon>Arctiinae</taxon>
        <taxon>Arctium</taxon>
    </lineage>
</organism>
<protein>
    <submittedName>
        <fullName evidence="1">Uncharacterized protein</fullName>
    </submittedName>
</protein>
<reference evidence="2" key="1">
    <citation type="journal article" date="2022" name="Mol. Ecol. Resour.">
        <title>The genomes of chicory, endive, great burdock and yacon provide insights into Asteraceae palaeo-polyploidization history and plant inulin production.</title>
        <authorList>
            <person name="Fan W."/>
            <person name="Wang S."/>
            <person name="Wang H."/>
            <person name="Wang A."/>
            <person name="Jiang F."/>
            <person name="Liu H."/>
            <person name="Zhao H."/>
            <person name="Xu D."/>
            <person name="Zhang Y."/>
        </authorList>
    </citation>
    <scope>NUCLEOTIDE SEQUENCE [LARGE SCALE GENOMIC DNA]</scope>
    <source>
        <strain evidence="2">cv. Niubang</strain>
    </source>
</reference>
<evidence type="ECO:0000313" key="1">
    <source>
        <dbReference type="EMBL" id="KAI3696579.1"/>
    </source>
</evidence>
<evidence type="ECO:0000313" key="2">
    <source>
        <dbReference type="Proteomes" id="UP001055879"/>
    </source>
</evidence>